<feature type="region of interest" description="Disordered" evidence="1">
    <location>
        <begin position="42"/>
        <end position="109"/>
    </location>
</feature>
<proteinExistence type="predicted"/>
<keyword evidence="3" id="KW-1185">Reference proteome</keyword>
<reference evidence="2 3" key="1">
    <citation type="submission" date="2020-01" db="EMBL/GenBank/DDBJ databases">
        <authorList>
            <person name="Gupta K D."/>
        </authorList>
    </citation>
    <scope>NUCLEOTIDE SEQUENCE [LARGE SCALE GENOMIC DNA]</scope>
</reference>
<comment type="caution">
    <text evidence="2">The sequence shown here is derived from an EMBL/GenBank/DDBJ whole genome shotgun (WGS) entry which is preliminary data.</text>
</comment>
<organism evidence="2 3">
    <name type="scientific">Cyclocybe aegerita</name>
    <name type="common">Black poplar mushroom</name>
    <name type="synonym">Agrocybe aegerita</name>
    <dbReference type="NCBI Taxonomy" id="1973307"/>
    <lineage>
        <taxon>Eukaryota</taxon>
        <taxon>Fungi</taxon>
        <taxon>Dikarya</taxon>
        <taxon>Basidiomycota</taxon>
        <taxon>Agaricomycotina</taxon>
        <taxon>Agaricomycetes</taxon>
        <taxon>Agaricomycetidae</taxon>
        <taxon>Agaricales</taxon>
        <taxon>Agaricineae</taxon>
        <taxon>Bolbitiaceae</taxon>
        <taxon>Cyclocybe</taxon>
    </lineage>
</organism>
<evidence type="ECO:0000313" key="3">
    <source>
        <dbReference type="Proteomes" id="UP000467700"/>
    </source>
</evidence>
<dbReference type="EMBL" id="CACVBS010000053">
    <property type="protein sequence ID" value="CAA7266178.1"/>
    <property type="molecule type" value="Genomic_DNA"/>
</dbReference>
<protein>
    <submittedName>
        <fullName evidence="2">Uncharacterized protein</fullName>
    </submittedName>
</protein>
<sequence length="129" mass="14799">MRRLFRVLSQQELCHRRAATFRTRTTGIQQLELTTIILINAPQTTRDNQHRADTNRKRDNENPAFHTPDYVLQHTMNKTGKHASQRASKASSPEAHPTLVPPTPPQALANGQVRIRPLRRHPTRMKVSI</sequence>
<gene>
    <name evidence="2" type="ORF">AAE3_LOCUS8502</name>
</gene>
<accession>A0A8S0W7S1</accession>
<dbReference type="Proteomes" id="UP000467700">
    <property type="component" value="Unassembled WGS sequence"/>
</dbReference>
<name>A0A8S0W7S1_CYCAE</name>
<feature type="compositionally biased region" description="Basic and acidic residues" evidence="1">
    <location>
        <begin position="47"/>
        <end position="61"/>
    </location>
</feature>
<evidence type="ECO:0000256" key="1">
    <source>
        <dbReference type="SAM" id="MobiDB-lite"/>
    </source>
</evidence>
<dbReference type="AlphaFoldDB" id="A0A8S0W7S1"/>
<evidence type="ECO:0000313" key="2">
    <source>
        <dbReference type="EMBL" id="CAA7266178.1"/>
    </source>
</evidence>